<proteinExistence type="predicted"/>
<feature type="compositionally biased region" description="Polar residues" evidence="1">
    <location>
        <begin position="46"/>
        <end position="57"/>
    </location>
</feature>
<dbReference type="EMBL" id="ML737144">
    <property type="protein sequence ID" value="KAE8340955.1"/>
    <property type="molecule type" value="Genomic_DNA"/>
</dbReference>
<sequence length="136" mass="14800">MIRTGQSKASFSSATCASPKSTSPRAIRSTTDWANHEVRRVCGSPTLASPSKPQPTAATVWPRASGDGAGYAGDLTRIWAPRRVSDSIFDDRVRFFWWSVHAPKHSSQSLVSFCSAFFEIGPAQYLNSGCPFACRV</sequence>
<feature type="region of interest" description="Disordered" evidence="1">
    <location>
        <begin position="43"/>
        <end position="63"/>
    </location>
</feature>
<feature type="region of interest" description="Disordered" evidence="1">
    <location>
        <begin position="1"/>
        <end position="31"/>
    </location>
</feature>
<evidence type="ECO:0000313" key="2">
    <source>
        <dbReference type="EMBL" id="KAE8340955.1"/>
    </source>
</evidence>
<dbReference type="Proteomes" id="UP000325558">
    <property type="component" value="Unassembled WGS sequence"/>
</dbReference>
<evidence type="ECO:0000256" key="1">
    <source>
        <dbReference type="SAM" id="MobiDB-lite"/>
    </source>
</evidence>
<organism evidence="2">
    <name type="scientific">Aspergillus arachidicola</name>
    <dbReference type="NCBI Taxonomy" id="656916"/>
    <lineage>
        <taxon>Eukaryota</taxon>
        <taxon>Fungi</taxon>
        <taxon>Dikarya</taxon>
        <taxon>Ascomycota</taxon>
        <taxon>Pezizomycotina</taxon>
        <taxon>Eurotiomycetes</taxon>
        <taxon>Eurotiomycetidae</taxon>
        <taxon>Eurotiales</taxon>
        <taxon>Aspergillaceae</taxon>
        <taxon>Aspergillus</taxon>
        <taxon>Aspergillus subgen. Circumdati</taxon>
    </lineage>
</organism>
<dbReference type="AlphaFoldDB" id="A0A5N6Y652"/>
<accession>A0A5N6Y652</accession>
<name>A0A5N6Y652_9EURO</name>
<gene>
    <name evidence="2" type="ORF">BDV24DRAFT_133235</name>
</gene>
<protein>
    <submittedName>
        <fullName evidence="2">Uncharacterized protein</fullName>
    </submittedName>
</protein>
<reference evidence="2" key="1">
    <citation type="submission" date="2019-04" db="EMBL/GenBank/DDBJ databases">
        <title>Friends and foes A comparative genomics study of 23 Aspergillus species from section Flavi.</title>
        <authorList>
            <consortium name="DOE Joint Genome Institute"/>
            <person name="Kjaerbolling I."/>
            <person name="Vesth T."/>
            <person name="Frisvad J.C."/>
            <person name="Nybo J.L."/>
            <person name="Theobald S."/>
            <person name="Kildgaard S."/>
            <person name="Isbrandt T."/>
            <person name="Kuo A."/>
            <person name="Sato A."/>
            <person name="Lyhne E.K."/>
            <person name="Kogle M.E."/>
            <person name="Wiebenga A."/>
            <person name="Kun R.S."/>
            <person name="Lubbers R.J."/>
            <person name="Makela M.R."/>
            <person name="Barry K."/>
            <person name="Chovatia M."/>
            <person name="Clum A."/>
            <person name="Daum C."/>
            <person name="Haridas S."/>
            <person name="He G."/>
            <person name="LaButti K."/>
            <person name="Lipzen A."/>
            <person name="Mondo S."/>
            <person name="Riley R."/>
            <person name="Salamov A."/>
            <person name="Simmons B.A."/>
            <person name="Magnuson J.K."/>
            <person name="Henrissat B."/>
            <person name="Mortensen U.H."/>
            <person name="Larsen T.O."/>
            <person name="Devries R.P."/>
            <person name="Grigoriev I.V."/>
            <person name="Machida M."/>
            <person name="Baker S.E."/>
            <person name="Andersen M.R."/>
        </authorList>
    </citation>
    <scope>NUCLEOTIDE SEQUENCE</scope>
    <source>
        <strain evidence="2">CBS 117612</strain>
    </source>
</reference>